<dbReference type="AlphaFoldDB" id="A0AAE1NMR5"/>
<dbReference type="GO" id="GO:0008270">
    <property type="term" value="F:zinc ion binding"/>
    <property type="evidence" value="ECO:0007669"/>
    <property type="project" value="UniProtKB-KW"/>
</dbReference>
<evidence type="ECO:0000313" key="8">
    <source>
        <dbReference type="EMBL" id="KAK4292358.1"/>
    </source>
</evidence>
<feature type="domain" description="C2H2-type" evidence="7">
    <location>
        <begin position="523"/>
        <end position="545"/>
    </location>
</feature>
<evidence type="ECO:0000256" key="2">
    <source>
        <dbReference type="ARBA" id="ARBA00022737"/>
    </source>
</evidence>
<dbReference type="GO" id="GO:0043565">
    <property type="term" value="F:sequence-specific DNA binding"/>
    <property type="evidence" value="ECO:0007669"/>
    <property type="project" value="TreeGrafter"/>
</dbReference>
<dbReference type="PROSITE" id="PS00028">
    <property type="entry name" value="ZINC_FINGER_C2H2_1"/>
    <property type="match status" value="6"/>
</dbReference>
<evidence type="ECO:0000256" key="1">
    <source>
        <dbReference type="ARBA" id="ARBA00022723"/>
    </source>
</evidence>
<accession>A0AAE1NMR5</accession>
<feature type="domain" description="C2H2-type" evidence="7">
    <location>
        <begin position="255"/>
        <end position="283"/>
    </location>
</feature>
<evidence type="ECO:0000256" key="6">
    <source>
        <dbReference type="SAM" id="MobiDB-lite"/>
    </source>
</evidence>
<feature type="compositionally biased region" description="Gly residues" evidence="6">
    <location>
        <begin position="452"/>
        <end position="462"/>
    </location>
</feature>
<protein>
    <recommendedName>
        <fullName evidence="7">C2H2-type domain-containing protein</fullName>
    </recommendedName>
</protein>
<dbReference type="Proteomes" id="UP001292094">
    <property type="component" value="Unassembled WGS sequence"/>
</dbReference>
<keyword evidence="3 5" id="KW-0863">Zinc-finger</keyword>
<dbReference type="InterPro" id="IPR013087">
    <property type="entry name" value="Znf_C2H2_type"/>
</dbReference>
<evidence type="ECO:0000256" key="5">
    <source>
        <dbReference type="PROSITE-ProRule" id="PRU00042"/>
    </source>
</evidence>
<reference evidence="8" key="1">
    <citation type="submission" date="2023-11" db="EMBL/GenBank/DDBJ databases">
        <title>Genome assemblies of two species of porcelain crab, Petrolisthes cinctipes and Petrolisthes manimaculis (Anomura: Porcellanidae).</title>
        <authorList>
            <person name="Angst P."/>
        </authorList>
    </citation>
    <scope>NUCLEOTIDE SEQUENCE</scope>
    <source>
        <strain evidence="8">PB745_02</strain>
        <tissue evidence="8">Gill</tissue>
    </source>
</reference>
<dbReference type="GO" id="GO:0000981">
    <property type="term" value="F:DNA-binding transcription factor activity, RNA polymerase II-specific"/>
    <property type="evidence" value="ECO:0007669"/>
    <property type="project" value="TreeGrafter"/>
</dbReference>
<dbReference type="SUPFAM" id="SSF57667">
    <property type="entry name" value="beta-beta-alpha zinc fingers"/>
    <property type="match status" value="3"/>
</dbReference>
<comment type="caution">
    <text evidence="8">The sequence shown here is derived from an EMBL/GenBank/DDBJ whole genome shotgun (WGS) entry which is preliminary data.</text>
</comment>
<dbReference type="SMART" id="SM00355">
    <property type="entry name" value="ZnF_C2H2"/>
    <property type="match status" value="9"/>
</dbReference>
<dbReference type="PANTHER" id="PTHR24408">
    <property type="entry name" value="ZINC FINGER PROTEIN"/>
    <property type="match status" value="1"/>
</dbReference>
<dbReference type="InterPro" id="IPR036236">
    <property type="entry name" value="Znf_C2H2_sf"/>
</dbReference>
<evidence type="ECO:0000256" key="3">
    <source>
        <dbReference type="ARBA" id="ARBA00022771"/>
    </source>
</evidence>
<dbReference type="PROSITE" id="PS50157">
    <property type="entry name" value="ZINC_FINGER_C2H2_2"/>
    <property type="match status" value="5"/>
</dbReference>
<feature type="compositionally biased region" description="Pro residues" evidence="6">
    <location>
        <begin position="730"/>
        <end position="744"/>
    </location>
</feature>
<evidence type="ECO:0000313" key="9">
    <source>
        <dbReference type="Proteomes" id="UP001292094"/>
    </source>
</evidence>
<feature type="region of interest" description="Disordered" evidence="6">
    <location>
        <begin position="436"/>
        <end position="467"/>
    </location>
</feature>
<keyword evidence="9" id="KW-1185">Reference proteome</keyword>
<feature type="domain" description="C2H2-type" evidence="7">
    <location>
        <begin position="470"/>
        <end position="493"/>
    </location>
</feature>
<feature type="compositionally biased region" description="Low complexity" evidence="6">
    <location>
        <begin position="711"/>
        <end position="729"/>
    </location>
</feature>
<feature type="compositionally biased region" description="Basic residues" evidence="6">
    <location>
        <begin position="244"/>
        <end position="253"/>
    </location>
</feature>
<sequence>MVSTGDLTLGSDVTNEIMITDEDGLELSSRSGLALSSRSDLELSSRSGLALSSRSGLALSSRSDLALSSRSSLALSSRSDLALSSRTAEGAQTSGGALGSSAGKDPGPGLEVVGRAVGAAVVTGPEGGVGGVGGGGVGGVDVCSGCSDLINDTDAATAHLAALTARLTALFHNNQRPKLTLQLLPRPASGPQPQNAAPPRPPALNLDDLAATRSRRGRQPRRNQTPLKEEAGAGRVVGAGQPQVKKKGGRPRKPFGCPVCKRKFLTSECVRLHLSREHSTPAPAPAPPLAPSLAPTIPVVKEEKLDDLRPIAPASLGLHCPAPPLKSSSFKIENGASVGVGGGGGVKVRPGPTPPRDAASQVLATLRPIQPKPQAVVGTGADGSMVVLVTPGRPDAAPALLTLTPGYTTLTPPRPAPCHQCPKTFTHEKSRRMHTIAAHGLRKRRRGDPDGDGAGRGNGNNGEHGEQQVHNCMECGQTFNNKRTLGEHRRTQHGAITTTVGVGVGEETRGGGGGGGGIIGGAHACEECPLTFGYKYELERHRETHVPYTQTGPHEFVCRVCGLRVASKAALKIHLHRFHRRPDPPRTYLCCQCGCLAATKKAFSDHQRAHGTEPGPRARCQVCQKDMLASSYRVHLARMHGEARHTCQSCDAKFTVRSDLMRHLNTAHSTLRPYNCPICALSFTTSDALRNNFNYYHYYNHNNQSIFTTTTTTFPQQPQPHYNNYNPTTTPQPQPPPFTHPTPPHNNKLTPYSPHTDTTTTKTHSLLTPHRYHRNKTHSTPSLPHPPTTPHNPSPQPHNPSPQPHNKKLTPYSPHTDTTATRPTPRSSTRVRAAASRTSGRGNSGLTYNAFTRTVGIATTVTTAHGVTRTDANCRPISRLNTSP</sequence>
<dbReference type="PANTHER" id="PTHR24408:SF58">
    <property type="entry name" value="TRANSCRIPTION FACTOR (TFIIIA), PUTATIVE (AFU_ORTHOLOGUE AFUA_1G05150)-RELATED"/>
    <property type="match status" value="1"/>
</dbReference>
<proteinExistence type="predicted"/>
<dbReference type="Gene3D" id="3.30.160.60">
    <property type="entry name" value="Classic Zinc Finger"/>
    <property type="match status" value="3"/>
</dbReference>
<feature type="region of interest" description="Disordered" evidence="6">
    <location>
        <begin position="84"/>
        <end position="110"/>
    </location>
</feature>
<feature type="domain" description="C2H2-type" evidence="7">
    <location>
        <begin position="556"/>
        <end position="584"/>
    </location>
</feature>
<dbReference type="EMBL" id="JAWZYT010004857">
    <property type="protein sequence ID" value="KAK4292358.1"/>
    <property type="molecule type" value="Genomic_DNA"/>
</dbReference>
<feature type="compositionally biased region" description="Pro residues" evidence="6">
    <location>
        <begin position="783"/>
        <end position="803"/>
    </location>
</feature>
<name>A0AAE1NMR5_9EUCA</name>
<keyword evidence="1" id="KW-0479">Metal-binding</keyword>
<gene>
    <name evidence="8" type="ORF">Pmani_034873</name>
</gene>
<evidence type="ECO:0000256" key="4">
    <source>
        <dbReference type="ARBA" id="ARBA00022833"/>
    </source>
</evidence>
<feature type="region of interest" description="Disordered" evidence="6">
    <location>
        <begin position="183"/>
        <end position="255"/>
    </location>
</feature>
<evidence type="ECO:0000259" key="7">
    <source>
        <dbReference type="PROSITE" id="PS50157"/>
    </source>
</evidence>
<keyword evidence="2" id="KW-0677">Repeat</keyword>
<dbReference type="Pfam" id="PF00096">
    <property type="entry name" value="zf-C2H2"/>
    <property type="match status" value="2"/>
</dbReference>
<feature type="compositionally biased region" description="Low complexity" evidence="6">
    <location>
        <begin position="745"/>
        <end position="769"/>
    </location>
</feature>
<keyword evidence="4" id="KW-0862">Zinc</keyword>
<dbReference type="GO" id="GO:0005634">
    <property type="term" value="C:nucleus"/>
    <property type="evidence" value="ECO:0007669"/>
    <property type="project" value="TreeGrafter"/>
</dbReference>
<feature type="region of interest" description="Disordered" evidence="6">
    <location>
        <begin position="711"/>
        <end position="847"/>
    </location>
</feature>
<feature type="compositionally biased region" description="Basic residues" evidence="6">
    <location>
        <begin position="436"/>
        <end position="446"/>
    </location>
</feature>
<feature type="compositionally biased region" description="Low complexity" evidence="6">
    <location>
        <begin position="813"/>
        <end position="845"/>
    </location>
</feature>
<feature type="domain" description="C2H2-type" evidence="7">
    <location>
        <begin position="645"/>
        <end position="673"/>
    </location>
</feature>
<organism evidence="8 9">
    <name type="scientific">Petrolisthes manimaculis</name>
    <dbReference type="NCBI Taxonomy" id="1843537"/>
    <lineage>
        <taxon>Eukaryota</taxon>
        <taxon>Metazoa</taxon>
        <taxon>Ecdysozoa</taxon>
        <taxon>Arthropoda</taxon>
        <taxon>Crustacea</taxon>
        <taxon>Multicrustacea</taxon>
        <taxon>Malacostraca</taxon>
        <taxon>Eumalacostraca</taxon>
        <taxon>Eucarida</taxon>
        <taxon>Decapoda</taxon>
        <taxon>Pleocyemata</taxon>
        <taxon>Anomura</taxon>
        <taxon>Galatheoidea</taxon>
        <taxon>Porcellanidae</taxon>
        <taxon>Petrolisthes</taxon>
    </lineage>
</organism>